<dbReference type="RefSeq" id="WP_321545452.1">
    <property type="nucleotide sequence ID" value="NZ_JAXIVS010000003.1"/>
</dbReference>
<dbReference type="Proteomes" id="UP001291309">
    <property type="component" value="Unassembled WGS sequence"/>
</dbReference>
<proteinExistence type="predicted"/>
<evidence type="ECO:0000313" key="3">
    <source>
        <dbReference type="EMBL" id="MDY7226725.1"/>
    </source>
</evidence>
<name>A0ABU5GZZ7_9BACT</name>
<organism evidence="3 4">
    <name type="scientific">Hyalangium rubrum</name>
    <dbReference type="NCBI Taxonomy" id="3103134"/>
    <lineage>
        <taxon>Bacteria</taxon>
        <taxon>Pseudomonadati</taxon>
        <taxon>Myxococcota</taxon>
        <taxon>Myxococcia</taxon>
        <taxon>Myxococcales</taxon>
        <taxon>Cystobacterineae</taxon>
        <taxon>Archangiaceae</taxon>
        <taxon>Hyalangium</taxon>
    </lineage>
</organism>
<evidence type="ECO:0000313" key="4">
    <source>
        <dbReference type="Proteomes" id="UP001291309"/>
    </source>
</evidence>
<feature type="repeat" description="TPR" evidence="1">
    <location>
        <begin position="218"/>
        <end position="251"/>
    </location>
</feature>
<dbReference type="SUPFAM" id="SSF48452">
    <property type="entry name" value="TPR-like"/>
    <property type="match status" value="1"/>
</dbReference>
<dbReference type="EMBL" id="JAXIVS010000003">
    <property type="protein sequence ID" value="MDY7226725.1"/>
    <property type="molecule type" value="Genomic_DNA"/>
</dbReference>
<evidence type="ECO:0000256" key="1">
    <source>
        <dbReference type="PROSITE-ProRule" id="PRU00339"/>
    </source>
</evidence>
<dbReference type="Gene3D" id="1.25.40.10">
    <property type="entry name" value="Tetratricopeptide repeat domain"/>
    <property type="match status" value="1"/>
</dbReference>
<comment type="caution">
    <text evidence="3">The sequence shown here is derived from an EMBL/GenBank/DDBJ whole genome shotgun (WGS) entry which is preliminary data.</text>
</comment>
<dbReference type="InterPro" id="IPR019734">
    <property type="entry name" value="TPR_rpt"/>
</dbReference>
<feature type="region of interest" description="Disordered" evidence="2">
    <location>
        <begin position="159"/>
        <end position="182"/>
    </location>
</feature>
<evidence type="ECO:0000256" key="2">
    <source>
        <dbReference type="SAM" id="MobiDB-lite"/>
    </source>
</evidence>
<reference evidence="3 4" key="1">
    <citation type="submission" date="2023-12" db="EMBL/GenBank/DDBJ databases">
        <title>the genome sequence of Hyalangium sp. s54d21.</title>
        <authorList>
            <person name="Zhang X."/>
        </authorList>
    </citation>
    <scope>NUCLEOTIDE SEQUENCE [LARGE SCALE GENOMIC DNA]</scope>
    <source>
        <strain evidence="4">s54d21</strain>
    </source>
</reference>
<dbReference type="Pfam" id="PF14559">
    <property type="entry name" value="TPR_19"/>
    <property type="match status" value="1"/>
</dbReference>
<keyword evidence="4" id="KW-1185">Reference proteome</keyword>
<accession>A0ABU5GZZ7</accession>
<sequence length="270" mass="29480">MGTLSATPTMLLAKSVRFFTLEPPPPGTPPRVVVVENTHTEKRTEFKVPRTAVASLKEAFTVSKLDAATTYQLSLSSEGRYAWMRQENRMADEIKTIVCVKRLPSKKASAVQAAEPRYVLLREGTPQSLSGISALACGFVDDSPKDNVGSLVLRVIPSGQDPSSFTTPPSPDDAPPKSAFQESPAEMYHQGKLLTAAKQFDEALQIGQQCVQQAPRFAECHLLLGASYIRLGHPEEGASAYRKFLELAPDHSIAPKIRQTLEDFDKSKAP</sequence>
<keyword evidence="1" id="KW-0802">TPR repeat</keyword>
<protein>
    <submittedName>
        <fullName evidence="3">Tetratricopeptide repeat protein</fullName>
    </submittedName>
</protein>
<dbReference type="InterPro" id="IPR011990">
    <property type="entry name" value="TPR-like_helical_dom_sf"/>
</dbReference>
<dbReference type="PROSITE" id="PS50005">
    <property type="entry name" value="TPR"/>
    <property type="match status" value="1"/>
</dbReference>
<gene>
    <name evidence="3" type="ORF">SYV04_10015</name>
</gene>
<dbReference type="SMART" id="SM00028">
    <property type="entry name" value="TPR"/>
    <property type="match status" value="2"/>
</dbReference>